<dbReference type="Pfam" id="PF03007">
    <property type="entry name" value="WS_DGAT_cat"/>
    <property type="match status" value="1"/>
</dbReference>
<comment type="caution">
    <text evidence="2">The sequence shown here is derived from an EMBL/GenBank/DDBJ whole genome shotgun (WGS) entry which is preliminary data.</text>
</comment>
<feature type="domain" description="O-acyltransferase WSD1-like N-terminal" evidence="1">
    <location>
        <begin position="4"/>
        <end position="203"/>
    </location>
</feature>
<reference evidence="2 3" key="1">
    <citation type="submission" date="2021-01" db="EMBL/GenBank/DDBJ databases">
        <title>WGS of actinomycetes isolated from Thailand.</title>
        <authorList>
            <person name="Thawai C."/>
        </authorList>
    </citation>
    <scope>NUCLEOTIDE SEQUENCE [LARGE SCALE GENOMIC DNA]</scope>
    <source>
        <strain evidence="2 3">LPG 2</strain>
    </source>
</reference>
<evidence type="ECO:0000313" key="3">
    <source>
        <dbReference type="Proteomes" id="UP000602198"/>
    </source>
</evidence>
<gene>
    <name evidence="2" type="ORF">JK358_03550</name>
</gene>
<keyword evidence="3" id="KW-1185">Reference proteome</keyword>
<protein>
    <submittedName>
        <fullName evidence="2">DUF1298 domain-containing protein</fullName>
    </submittedName>
</protein>
<dbReference type="Proteomes" id="UP000602198">
    <property type="component" value="Unassembled WGS sequence"/>
</dbReference>
<proteinExistence type="predicted"/>
<sequence length="456" mass="48985">MNSLAPRDATMYWLSTRTRNDLFLLYCFADAGLPTAELRETLARRIIRIPDLLVHVLDTPANIAYPIWEPCEFIDDQFVVHPLPAATWSNLTTALGDLLNTGVRAQHRPWRLHLFREVADAPGFAPDETALVAVLQLSHALADGRRAAEIARALFTEGDAPLSSSRKHAGMTGWPAAAMALPRIPISMARTVIRGLAAARAQRELAELTAAGAIPPPSPGASPNYFNGGGATPESHAARMLVLNAADLRAPGFTVTVVAATAISLAMQRYLTARDLPADTLRAQIPMAVATDGTTRNSYRDLSVDLHPDDPCLRRRAARTAADLATRRTRAAHPLHRAQAAVTDSLPAPLLHRDVTHYPIDQLPDQVSGHTVISSVHRGPADLTLGNAPVRFTAGFPALGSVMHLTHGIHGLGETVTISIHADPAVLDIDAYTDLLATARTEVATALNDDEGPRRS</sequence>
<evidence type="ECO:0000259" key="1">
    <source>
        <dbReference type="Pfam" id="PF03007"/>
    </source>
</evidence>
<dbReference type="EMBL" id="JAERRJ010000001">
    <property type="protein sequence ID" value="MBL1073462.1"/>
    <property type="molecule type" value="Genomic_DNA"/>
</dbReference>
<dbReference type="InterPro" id="IPR004255">
    <property type="entry name" value="O-acyltransferase_WSD1_N"/>
</dbReference>
<evidence type="ECO:0000313" key="2">
    <source>
        <dbReference type="EMBL" id="MBL1073462.1"/>
    </source>
</evidence>
<name>A0ABS1LYI0_9NOCA</name>
<accession>A0ABS1LYI0</accession>
<dbReference type="RefSeq" id="WP_201943417.1">
    <property type="nucleotide sequence ID" value="NZ_JAERRJ010000001.1"/>
</dbReference>
<organism evidence="2 3">
    <name type="scientific">Nocardia acididurans</name>
    <dbReference type="NCBI Taxonomy" id="2802282"/>
    <lineage>
        <taxon>Bacteria</taxon>
        <taxon>Bacillati</taxon>
        <taxon>Actinomycetota</taxon>
        <taxon>Actinomycetes</taxon>
        <taxon>Mycobacteriales</taxon>
        <taxon>Nocardiaceae</taxon>
        <taxon>Nocardia</taxon>
    </lineage>
</organism>